<dbReference type="Pfam" id="PF02074">
    <property type="entry name" value="Peptidase_M32"/>
    <property type="match status" value="1"/>
</dbReference>
<feature type="non-terminal residue" evidence="1">
    <location>
        <position position="1"/>
    </location>
</feature>
<dbReference type="AlphaFoldDB" id="A0A497EKA5"/>
<gene>
    <name evidence="1" type="ORF">DRJ31_09065</name>
</gene>
<proteinExistence type="predicted"/>
<accession>A0A497EKA5</accession>
<dbReference type="GO" id="GO:0006508">
    <property type="term" value="P:proteolysis"/>
    <property type="evidence" value="ECO:0007669"/>
    <property type="project" value="InterPro"/>
</dbReference>
<dbReference type="Proteomes" id="UP000278475">
    <property type="component" value="Unassembled WGS sequence"/>
</dbReference>
<evidence type="ECO:0000313" key="1">
    <source>
        <dbReference type="EMBL" id="RLE47296.1"/>
    </source>
</evidence>
<evidence type="ECO:0000313" key="2">
    <source>
        <dbReference type="Proteomes" id="UP000278475"/>
    </source>
</evidence>
<dbReference type="InterPro" id="IPR001333">
    <property type="entry name" value="Peptidase_M32_Taq"/>
</dbReference>
<name>A0A497EKA5_9CREN</name>
<reference evidence="1 2" key="1">
    <citation type="submission" date="2018-06" db="EMBL/GenBank/DDBJ databases">
        <title>Extensive metabolic versatility and redundancy in microbially diverse, dynamic hydrothermal sediments.</title>
        <authorList>
            <person name="Dombrowski N."/>
            <person name="Teske A."/>
            <person name="Baker B.J."/>
        </authorList>
    </citation>
    <scope>NUCLEOTIDE SEQUENCE [LARGE SCALE GENOMIC DNA]</scope>
    <source>
        <strain evidence="1">B66_G16</strain>
    </source>
</reference>
<dbReference type="PANTHER" id="PTHR34217:SF1">
    <property type="entry name" value="CARBOXYPEPTIDASE 1"/>
    <property type="match status" value="1"/>
</dbReference>
<dbReference type="Gene3D" id="1.10.1370.30">
    <property type="match status" value="1"/>
</dbReference>
<dbReference type="GO" id="GO:0004181">
    <property type="term" value="F:metallocarboxypeptidase activity"/>
    <property type="evidence" value="ECO:0007669"/>
    <property type="project" value="InterPro"/>
</dbReference>
<organism evidence="1 2">
    <name type="scientific">Thermoproteota archaeon</name>
    <dbReference type="NCBI Taxonomy" id="2056631"/>
    <lineage>
        <taxon>Archaea</taxon>
        <taxon>Thermoproteota</taxon>
    </lineage>
</organism>
<dbReference type="EMBL" id="QMQV01000137">
    <property type="protein sequence ID" value="RLE47296.1"/>
    <property type="molecule type" value="Genomic_DNA"/>
</dbReference>
<dbReference type="SUPFAM" id="SSF55486">
    <property type="entry name" value="Metalloproteases ('zincins'), catalytic domain"/>
    <property type="match status" value="1"/>
</dbReference>
<sequence length="49" mass="6169">LNLKPIREYLREKVHRWGATYPPKELIKRNFKEEINPTYFLKYLEEKYL</sequence>
<dbReference type="PANTHER" id="PTHR34217">
    <property type="entry name" value="METAL-DEPENDENT CARBOXYPEPTIDASE"/>
    <property type="match status" value="1"/>
</dbReference>
<comment type="caution">
    <text evidence="1">The sequence shown here is derived from an EMBL/GenBank/DDBJ whole genome shotgun (WGS) entry which is preliminary data.</text>
</comment>
<dbReference type="PROSITE" id="PS52034">
    <property type="entry name" value="PEPTIDASE_M32"/>
    <property type="match status" value="1"/>
</dbReference>
<protein>
    <submittedName>
        <fullName evidence="1">Uncharacterized protein</fullName>
    </submittedName>
</protein>